<dbReference type="CDD" id="cd11297">
    <property type="entry name" value="PIN_LabA-like_N_1"/>
    <property type="match status" value="1"/>
</dbReference>
<sequence>MEPKPLSETSDKRFALLIDADNVSSRYIKPILNELSKYGTVTIKRIYGDWTLTLHSKWKDALLENSITPIQQFGYTQGKNATDSAMIIDAMDLLYTDNVDGFCLVSSDSDFTRLASRLRESGRTVIGMGEKKTPVPFRRACDVFTTLELLVQNKRERNGGGNEVPKDAVEQAVVDIITDNQNNGKSTGLGEIGSRLQKRYPDFDVRSYGTNLLSKLLEEFTRVRITKDHSSVTVELSDAPDDKGGERAAERPAERAAERTGERASEAAAEDEGASKPSRRSRSHRGTRRVAAKPAALTEGENAPVAALPQPTAEAAQEAAAEEAPEAQAVAAPAEKADVKPGRRARAERKAKQEKKDQEAPAEKRGPKADDSEEAAAEKVLDSKTEEAPSKSAKADKPTKTAKTAKTAKTDKTAKAKTTEKKASATGETPADQESSEPSQPKGSAKGKAAAKGRSSSKAKTAAVPKAAGKTTAKRSAKAAAPDTSTPAGYILHLVTEAGDEGIMLSTITDRLRAQFKDFKVRDLGYPQMRQYMAAAGPYALEQSGRNFRIRLAR</sequence>
<feature type="compositionally biased region" description="Polar residues" evidence="1">
    <location>
        <begin position="432"/>
        <end position="441"/>
    </location>
</feature>
<feature type="compositionally biased region" description="Basic and acidic residues" evidence="1">
    <location>
        <begin position="408"/>
        <end position="423"/>
    </location>
</feature>
<dbReference type="PANTHER" id="PTHR35811:SF1">
    <property type="entry name" value="HTH OST-TYPE DOMAIN-CONTAINING PROTEIN"/>
    <property type="match status" value="1"/>
</dbReference>
<organism evidence="3 4">
    <name type="scientific">Adlercreutzia wanghongyangiae</name>
    <dbReference type="NCBI Taxonomy" id="3111451"/>
    <lineage>
        <taxon>Bacteria</taxon>
        <taxon>Bacillati</taxon>
        <taxon>Actinomycetota</taxon>
        <taxon>Coriobacteriia</taxon>
        <taxon>Eggerthellales</taxon>
        <taxon>Eggerthellaceae</taxon>
        <taxon>Adlercreutzia</taxon>
    </lineage>
</organism>
<feature type="compositionally biased region" description="Basic residues" evidence="1">
    <location>
        <begin position="277"/>
        <end position="291"/>
    </location>
</feature>
<dbReference type="InterPro" id="IPR041966">
    <property type="entry name" value="LOTUS-like"/>
</dbReference>
<accession>A0ABU6IGP9</accession>
<name>A0ABU6IGP9_9ACTN</name>
<dbReference type="Pfam" id="PF01936">
    <property type="entry name" value="NYN"/>
    <property type="match status" value="1"/>
</dbReference>
<keyword evidence="4" id="KW-1185">Reference proteome</keyword>
<evidence type="ECO:0000256" key="1">
    <source>
        <dbReference type="SAM" id="MobiDB-lite"/>
    </source>
</evidence>
<feature type="domain" description="HTH OST-type" evidence="2">
    <location>
        <begin position="165"/>
        <end position="240"/>
    </location>
</feature>
<feature type="compositionally biased region" description="Low complexity" evidence="1">
    <location>
        <begin position="306"/>
        <end position="319"/>
    </location>
</feature>
<gene>
    <name evidence="3" type="ORF">VIN30_03870</name>
</gene>
<dbReference type="InterPro" id="IPR025605">
    <property type="entry name" value="OST-HTH/LOTUS_dom"/>
</dbReference>
<feature type="compositionally biased region" description="Low complexity" evidence="1">
    <location>
        <begin position="458"/>
        <end position="471"/>
    </location>
</feature>
<dbReference type="PANTHER" id="PTHR35811">
    <property type="entry name" value="SLR1870 PROTEIN"/>
    <property type="match status" value="1"/>
</dbReference>
<evidence type="ECO:0000259" key="2">
    <source>
        <dbReference type="PROSITE" id="PS51644"/>
    </source>
</evidence>
<feature type="compositionally biased region" description="Basic and acidic residues" evidence="1">
    <location>
        <begin position="240"/>
        <end position="265"/>
    </location>
</feature>
<dbReference type="PROSITE" id="PS51644">
    <property type="entry name" value="HTH_OST"/>
    <property type="match status" value="1"/>
</dbReference>
<dbReference type="Pfam" id="PF12872">
    <property type="entry name" value="OST-HTH"/>
    <property type="match status" value="2"/>
</dbReference>
<feature type="region of interest" description="Disordered" evidence="1">
    <location>
        <begin position="231"/>
        <end position="484"/>
    </location>
</feature>
<dbReference type="InterPro" id="IPR021139">
    <property type="entry name" value="NYN"/>
</dbReference>
<dbReference type="EMBL" id="JAYMFF010000006">
    <property type="protein sequence ID" value="MEC4175582.1"/>
    <property type="molecule type" value="Genomic_DNA"/>
</dbReference>
<comment type="caution">
    <text evidence="3">The sequence shown here is derived from an EMBL/GenBank/DDBJ whole genome shotgun (WGS) entry which is preliminary data.</text>
</comment>
<dbReference type="RefSeq" id="WP_338209428.1">
    <property type="nucleotide sequence ID" value="NZ_JAYMFF010000006.1"/>
</dbReference>
<reference evidence="3 4" key="1">
    <citation type="submission" date="2024-01" db="EMBL/GenBank/DDBJ databases">
        <title>novel species in genus Adlercreutzia.</title>
        <authorList>
            <person name="Liu X."/>
        </authorList>
    </citation>
    <scope>NUCLEOTIDE SEQUENCE [LARGE SCALE GENOMIC DNA]</scope>
    <source>
        <strain evidence="3 4">R7</strain>
    </source>
</reference>
<evidence type="ECO:0000313" key="3">
    <source>
        <dbReference type="EMBL" id="MEC4175582.1"/>
    </source>
</evidence>
<dbReference type="CDD" id="cd10146">
    <property type="entry name" value="LabA_like_C"/>
    <property type="match status" value="1"/>
</dbReference>
<evidence type="ECO:0000313" key="4">
    <source>
        <dbReference type="Proteomes" id="UP001349994"/>
    </source>
</evidence>
<dbReference type="Gene3D" id="3.30.420.610">
    <property type="entry name" value="LOTUS domain-like"/>
    <property type="match status" value="1"/>
</dbReference>
<protein>
    <submittedName>
        <fullName evidence="3">NYN domain-containing protein</fullName>
    </submittedName>
</protein>
<dbReference type="Proteomes" id="UP001349994">
    <property type="component" value="Unassembled WGS sequence"/>
</dbReference>
<dbReference type="Gene3D" id="3.40.50.1010">
    <property type="entry name" value="5'-nuclease"/>
    <property type="match status" value="1"/>
</dbReference>
<feature type="compositionally biased region" description="Basic and acidic residues" evidence="1">
    <location>
        <begin position="348"/>
        <end position="399"/>
    </location>
</feature>
<proteinExistence type="predicted"/>